<dbReference type="Gene3D" id="3.50.30.30">
    <property type="match status" value="1"/>
</dbReference>
<dbReference type="InterPro" id="IPR007484">
    <property type="entry name" value="Peptidase_M28"/>
</dbReference>
<dbReference type="InterPro" id="IPR046450">
    <property type="entry name" value="PA_dom_sf"/>
</dbReference>
<dbReference type="Pfam" id="PF02225">
    <property type="entry name" value="PA"/>
    <property type="match status" value="1"/>
</dbReference>
<dbReference type="RefSeq" id="WP_251870748.1">
    <property type="nucleotide sequence ID" value="NZ_CP098755.1"/>
</dbReference>
<evidence type="ECO:0000259" key="3">
    <source>
        <dbReference type="Pfam" id="PF04389"/>
    </source>
</evidence>
<evidence type="ECO:0000259" key="2">
    <source>
        <dbReference type="Pfam" id="PF02225"/>
    </source>
</evidence>
<gene>
    <name evidence="4" type="ORF">NDK47_15960</name>
</gene>
<dbReference type="Gene3D" id="3.40.630.10">
    <property type="entry name" value="Zn peptidases"/>
    <property type="match status" value="1"/>
</dbReference>
<keyword evidence="5" id="KW-1185">Reference proteome</keyword>
<evidence type="ECO:0000313" key="5">
    <source>
        <dbReference type="Proteomes" id="UP001056500"/>
    </source>
</evidence>
<dbReference type="SUPFAM" id="SSF53187">
    <property type="entry name" value="Zn-dependent exopeptidases"/>
    <property type="match status" value="1"/>
</dbReference>
<protein>
    <submittedName>
        <fullName evidence="4">M28 family peptidase</fullName>
    </submittedName>
</protein>
<sequence length="415" mass="44661">MKTRKRVFSSLAIAWSLLLLLSNNPGLAAGEAADRERLQEHMEKLSANPRPPATESEFRAVVYIEEWLRIYGYHTTLHPFSYYVYHDPTQLSLQIGPEAGKWSPKKVEFGPNGEAEGEILDAGTDTVQDFATKAVEGKLLLISEGGMPAGEKIRYAAATNAKGVILIQSANSARLSLGGPLDMAVPVLAISQQEGMQLKERLKQGGKLTAKLKVSGGSIIKKTSYNLSAVRESNQGNAAKIALIVAHHDAQPGTPQAKDASGVAALLETARLLASLPGSLEVRFVSLGAGAEGERGLRDYLGNLTKAEKEKMSAVIYLDKLDQQSNSLAVYTYAGDRNQTADMLAKEGVALAATVPAEEERRLELFKQNSLPNAVLIEGQKTNAKESAGALTDGKEPVVQAVRIVLNMVQTMEKQ</sequence>
<organism evidence="4 5">
    <name type="scientific">Brevibacillus ruminantium</name>
    <dbReference type="NCBI Taxonomy" id="2950604"/>
    <lineage>
        <taxon>Bacteria</taxon>
        <taxon>Bacillati</taxon>
        <taxon>Bacillota</taxon>
        <taxon>Bacilli</taxon>
        <taxon>Bacillales</taxon>
        <taxon>Paenibacillaceae</taxon>
        <taxon>Brevibacillus</taxon>
    </lineage>
</organism>
<dbReference type="Pfam" id="PF04389">
    <property type="entry name" value="Peptidase_M28"/>
    <property type="match status" value="1"/>
</dbReference>
<evidence type="ECO:0000313" key="4">
    <source>
        <dbReference type="EMBL" id="USG63669.1"/>
    </source>
</evidence>
<evidence type="ECO:0000256" key="1">
    <source>
        <dbReference type="SAM" id="SignalP"/>
    </source>
</evidence>
<feature type="domain" description="Peptidase M28" evidence="3">
    <location>
        <begin position="236"/>
        <end position="347"/>
    </location>
</feature>
<dbReference type="Proteomes" id="UP001056500">
    <property type="component" value="Chromosome"/>
</dbReference>
<keyword evidence="1" id="KW-0732">Signal</keyword>
<dbReference type="SUPFAM" id="SSF52025">
    <property type="entry name" value="PA domain"/>
    <property type="match status" value="1"/>
</dbReference>
<feature type="chain" id="PRO_5047547980" evidence="1">
    <location>
        <begin position="29"/>
        <end position="415"/>
    </location>
</feature>
<reference evidence="4" key="1">
    <citation type="submission" date="2022-06" db="EMBL/GenBank/DDBJ databases">
        <title>Genome sequencing of Brevibacillus sp. BB3-R1.</title>
        <authorList>
            <person name="Heo J."/>
            <person name="Lee D."/>
            <person name="Won M."/>
            <person name="Han B.-H."/>
            <person name="Hong S.-B."/>
            <person name="Kwon S.-W."/>
        </authorList>
    </citation>
    <scope>NUCLEOTIDE SEQUENCE</scope>
    <source>
        <strain evidence="4">BB3-R1</strain>
    </source>
</reference>
<dbReference type="InterPro" id="IPR003137">
    <property type="entry name" value="PA_domain"/>
</dbReference>
<name>A0ABY4W9R9_9BACL</name>
<accession>A0ABY4W9R9</accession>
<feature type="domain" description="PA" evidence="2">
    <location>
        <begin position="126"/>
        <end position="198"/>
    </location>
</feature>
<feature type="signal peptide" evidence="1">
    <location>
        <begin position="1"/>
        <end position="28"/>
    </location>
</feature>
<proteinExistence type="predicted"/>
<dbReference type="EMBL" id="CP098755">
    <property type="protein sequence ID" value="USG63669.1"/>
    <property type="molecule type" value="Genomic_DNA"/>
</dbReference>